<evidence type="ECO:0000256" key="7">
    <source>
        <dbReference type="ARBA" id="ARBA00022723"/>
    </source>
</evidence>
<keyword evidence="14 16" id="KW-0378">Hydrolase</keyword>
<dbReference type="Pfam" id="PF01872">
    <property type="entry name" value="RibD_C"/>
    <property type="match status" value="1"/>
</dbReference>
<comment type="function">
    <text evidence="1 14">Converts 2,5-diamino-6-(ribosylamino)-4(3h)-pyrimidinone 5'-phosphate into 5-amino-6-(ribosylamino)-2,4(1h,3h)-pyrimidinedione 5'-phosphate.</text>
</comment>
<dbReference type="PANTHER" id="PTHR38011">
    <property type="entry name" value="DIHYDROFOLATE REDUCTASE FAMILY PROTEIN (AFU_ORTHOLOGUE AFUA_8G06820)"/>
    <property type="match status" value="1"/>
</dbReference>
<dbReference type="Proteomes" id="UP001148125">
    <property type="component" value="Unassembled WGS sequence"/>
</dbReference>
<comment type="catalytic activity">
    <reaction evidence="13 14">
        <text>2,5-diamino-6-hydroxy-4-(5-phosphoribosylamino)-pyrimidine + H2O + H(+) = 5-amino-6-(5-phospho-D-ribosylamino)uracil + NH4(+)</text>
        <dbReference type="Rhea" id="RHEA:21868"/>
        <dbReference type="ChEBI" id="CHEBI:15377"/>
        <dbReference type="ChEBI" id="CHEBI:15378"/>
        <dbReference type="ChEBI" id="CHEBI:28938"/>
        <dbReference type="ChEBI" id="CHEBI:58453"/>
        <dbReference type="ChEBI" id="CHEBI:58614"/>
        <dbReference type="EC" id="3.5.4.26"/>
    </reaction>
</comment>
<dbReference type="PROSITE" id="PS00903">
    <property type="entry name" value="CYT_DCMP_DEAMINASES_1"/>
    <property type="match status" value="1"/>
</dbReference>
<evidence type="ECO:0000256" key="9">
    <source>
        <dbReference type="ARBA" id="ARBA00022857"/>
    </source>
</evidence>
<dbReference type="NCBIfam" id="TIGR00227">
    <property type="entry name" value="ribD_Cterm"/>
    <property type="match status" value="1"/>
</dbReference>
<comment type="similarity">
    <text evidence="5 14">In the C-terminal section; belongs to the HTP reductase family.</text>
</comment>
<dbReference type="GO" id="GO:0008703">
    <property type="term" value="F:5-amino-6-(5-phosphoribosylamino)uracil reductase activity"/>
    <property type="evidence" value="ECO:0007669"/>
    <property type="project" value="UniProtKB-EC"/>
</dbReference>
<dbReference type="Gene3D" id="3.40.140.10">
    <property type="entry name" value="Cytidine Deaminase, domain 2"/>
    <property type="match status" value="1"/>
</dbReference>
<keyword evidence="6 14" id="KW-0686">Riboflavin biosynthesis</keyword>
<reference evidence="16" key="1">
    <citation type="submission" date="2024-05" db="EMBL/GenBank/DDBJ databases">
        <title>Alkalihalobacillus sp. strain MEB203 novel alkaliphilic bacterium from Lonar Lake, India.</title>
        <authorList>
            <person name="Joshi A."/>
            <person name="Thite S."/>
            <person name="Mengade P."/>
        </authorList>
    </citation>
    <scope>NUCLEOTIDE SEQUENCE</scope>
    <source>
        <strain evidence="16">MEB 203</strain>
    </source>
</reference>
<protein>
    <recommendedName>
        <fullName evidence="14">Riboflavin biosynthesis protein RibD</fullName>
    </recommendedName>
    <domain>
        <recommendedName>
            <fullName evidence="14">Diaminohydroxyphosphoribosylaminopyrimidine deaminase</fullName>
            <shortName evidence="14">DRAP deaminase</shortName>
            <ecNumber evidence="14">3.5.4.26</ecNumber>
        </recommendedName>
        <alternativeName>
            <fullName evidence="14">Riboflavin-specific deaminase</fullName>
        </alternativeName>
    </domain>
    <domain>
        <recommendedName>
            <fullName evidence="14">5-amino-6-(5-phosphoribosylamino)uracil reductase</fullName>
            <ecNumber evidence="14">1.1.1.193</ecNumber>
        </recommendedName>
        <alternativeName>
            <fullName evidence="14">HTP reductase</fullName>
        </alternativeName>
    </domain>
</protein>
<name>A0ABT5VC33_9BACI</name>
<evidence type="ECO:0000256" key="4">
    <source>
        <dbReference type="ARBA" id="ARBA00005259"/>
    </source>
</evidence>
<proteinExistence type="inferred from homology"/>
<evidence type="ECO:0000256" key="1">
    <source>
        <dbReference type="ARBA" id="ARBA00002151"/>
    </source>
</evidence>
<dbReference type="Pfam" id="PF00383">
    <property type="entry name" value="dCMP_cyt_deam_1"/>
    <property type="match status" value="1"/>
</dbReference>
<keyword evidence="11" id="KW-0511">Multifunctional enzyme</keyword>
<dbReference type="EMBL" id="JAOTPO010000001">
    <property type="protein sequence ID" value="MDE5412033.1"/>
    <property type="molecule type" value="Genomic_DNA"/>
</dbReference>
<evidence type="ECO:0000256" key="14">
    <source>
        <dbReference type="PIRNR" id="PIRNR006769"/>
    </source>
</evidence>
<comment type="cofactor">
    <cofactor evidence="14">
        <name>Zn(2+)</name>
        <dbReference type="ChEBI" id="CHEBI:29105"/>
    </cofactor>
    <text evidence="14">Binds 1 zinc ion.</text>
</comment>
<sequence>MNDRQYMELAIQIARSAQGQTTPNPLVGAVVVKDGQVIGMGAHLKAGEAHAEVHAIRMAGTKAEGATIYVTLEPCSHHGRTPPCADLIIKSHIKRVVIAATDPNPKVSGRGIEKLRNAGIEVEVGLMKKEADELNEVFYHFIKTNKPFVTLKSAVSLDGKIATVTGDSKWITSSEAREDVHYLRHTHDAILVGVGTVIADNPSLTTRIPNGGKNPIRVILDSKLRTPLHSTVVTDTSSNTWIFTTDCADNIKKEQLEQLGVTVLSLGDNIEIEKLLDTLGDKGITSLFVEGGATVNSSFLKERAVNQVITYIAPKLIGGMSAPSSFGGEGFTAMSEVLELDFLKVEQIGPDIKITSIPKGAR</sequence>
<feature type="domain" description="CMP/dCMP-type deaminase" evidence="15">
    <location>
        <begin position="1"/>
        <end position="123"/>
    </location>
</feature>
<dbReference type="PIRSF" id="PIRSF006769">
    <property type="entry name" value="RibD"/>
    <property type="match status" value="1"/>
</dbReference>
<comment type="pathway">
    <text evidence="3 14">Cofactor biosynthesis; riboflavin biosynthesis; 5-amino-6-(D-ribitylamino)uracil from GTP: step 3/4.</text>
</comment>
<evidence type="ECO:0000256" key="12">
    <source>
        <dbReference type="ARBA" id="ARBA00049861"/>
    </source>
</evidence>
<dbReference type="InterPro" id="IPR002734">
    <property type="entry name" value="RibDG_C"/>
</dbReference>
<comment type="similarity">
    <text evidence="4 14">In the N-terminal section; belongs to the cytidine and deoxycytidylate deaminase family.</text>
</comment>
<keyword evidence="10 14" id="KW-0560">Oxidoreductase</keyword>
<dbReference type="InterPro" id="IPR011549">
    <property type="entry name" value="RibD_C"/>
</dbReference>
<evidence type="ECO:0000256" key="3">
    <source>
        <dbReference type="ARBA" id="ARBA00004910"/>
    </source>
</evidence>
<dbReference type="Gene3D" id="3.40.430.10">
    <property type="entry name" value="Dihydrofolate Reductase, subunit A"/>
    <property type="match status" value="1"/>
</dbReference>
<evidence type="ECO:0000256" key="2">
    <source>
        <dbReference type="ARBA" id="ARBA00004882"/>
    </source>
</evidence>
<comment type="pathway">
    <text evidence="2 14">Cofactor biosynthesis; riboflavin biosynthesis; 5-amino-6-(D-ribitylamino)uracil from GTP: step 2/4.</text>
</comment>
<dbReference type="EC" id="3.5.4.26" evidence="14"/>
<evidence type="ECO:0000313" key="16">
    <source>
        <dbReference type="EMBL" id="MDE5412033.1"/>
    </source>
</evidence>
<comment type="caution">
    <text evidence="16">The sequence shown here is derived from an EMBL/GenBank/DDBJ whole genome shotgun (WGS) entry which is preliminary data.</text>
</comment>
<dbReference type="PANTHER" id="PTHR38011:SF7">
    <property type="entry name" value="2,5-DIAMINO-6-RIBOSYLAMINO-4(3H)-PYRIMIDINONE 5'-PHOSPHATE REDUCTASE"/>
    <property type="match status" value="1"/>
</dbReference>
<keyword evidence="8 14" id="KW-0862">Zinc</keyword>
<dbReference type="NCBIfam" id="TIGR00326">
    <property type="entry name" value="eubact_ribD"/>
    <property type="match status" value="1"/>
</dbReference>
<dbReference type="RefSeq" id="WP_275116656.1">
    <property type="nucleotide sequence ID" value="NZ_JAOTPO010000001.1"/>
</dbReference>
<dbReference type="InterPro" id="IPR050765">
    <property type="entry name" value="Riboflavin_Biosynth_HTPR"/>
</dbReference>
<dbReference type="InterPro" id="IPR016193">
    <property type="entry name" value="Cytidine_deaminase-like"/>
</dbReference>
<accession>A0ABT5VC33</accession>
<evidence type="ECO:0000256" key="5">
    <source>
        <dbReference type="ARBA" id="ARBA00007417"/>
    </source>
</evidence>
<evidence type="ECO:0000256" key="10">
    <source>
        <dbReference type="ARBA" id="ARBA00023002"/>
    </source>
</evidence>
<evidence type="ECO:0000256" key="6">
    <source>
        <dbReference type="ARBA" id="ARBA00022619"/>
    </source>
</evidence>
<keyword evidence="7 14" id="KW-0479">Metal-binding</keyword>
<evidence type="ECO:0000256" key="8">
    <source>
        <dbReference type="ARBA" id="ARBA00022833"/>
    </source>
</evidence>
<dbReference type="PROSITE" id="PS51747">
    <property type="entry name" value="CYT_DCMP_DEAMINASES_2"/>
    <property type="match status" value="1"/>
</dbReference>
<keyword evidence="17" id="KW-1185">Reference proteome</keyword>
<dbReference type="EC" id="1.1.1.193" evidence="14"/>
<dbReference type="InterPro" id="IPR024072">
    <property type="entry name" value="DHFR-like_dom_sf"/>
</dbReference>
<dbReference type="InterPro" id="IPR016192">
    <property type="entry name" value="APOBEC/CMP_deaminase_Zn-bd"/>
</dbReference>
<evidence type="ECO:0000256" key="13">
    <source>
        <dbReference type="ARBA" id="ARBA00049886"/>
    </source>
</evidence>
<dbReference type="CDD" id="cd01284">
    <property type="entry name" value="Riboflavin_deaminase-reductase"/>
    <property type="match status" value="1"/>
</dbReference>
<gene>
    <name evidence="16" type="primary">ribD</name>
    <name evidence="16" type="ORF">N7Z68_01370</name>
</gene>
<dbReference type="InterPro" id="IPR004794">
    <property type="entry name" value="Eubact_RibD"/>
</dbReference>
<evidence type="ECO:0000256" key="11">
    <source>
        <dbReference type="ARBA" id="ARBA00023268"/>
    </source>
</evidence>
<dbReference type="InterPro" id="IPR002125">
    <property type="entry name" value="CMP_dCMP_dom"/>
</dbReference>
<organism evidence="16 17">
    <name type="scientific">Alkalihalobacterium chitinilyticum</name>
    <dbReference type="NCBI Taxonomy" id="2980103"/>
    <lineage>
        <taxon>Bacteria</taxon>
        <taxon>Bacillati</taxon>
        <taxon>Bacillota</taxon>
        <taxon>Bacilli</taxon>
        <taxon>Bacillales</taxon>
        <taxon>Bacillaceae</taxon>
        <taxon>Alkalihalobacterium</taxon>
    </lineage>
</organism>
<dbReference type="SUPFAM" id="SSF53927">
    <property type="entry name" value="Cytidine deaminase-like"/>
    <property type="match status" value="1"/>
</dbReference>
<keyword evidence="9 14" id="KW-0521">NADP</keyword>
<comment type="catalytic activity">
    <reaction evidence="12 14">
        <text>5-amino-6-(5-phospho-D-ribitylamino)uracil + NADP(+) = 5-amino-6-(5-phospho-D-ribosylamino)uracil + NADPH + H(+)</text>
        <dbReference type="Rhea" id="RHEA:17845"/>
        <dbReference type="ChEBI" id="CHEBI:15378"/>
        <dbReference type="ChEBI" id="CHEBI:57783"/>
        <dbReference type="ChEBI" id="CHEBI:58349"/>
        <dbReference type="ChEBI" id="CHEBI:58421"/>
        <dbReference type="ChEBI" id="CHEBI:58453"/>
        <dbReference type="EC" id="1.1.1.193"/>
    </reaction>
</comment>
<dbReference type="GO" id="GO:0008835">
    <property type="term" value="F:diaminohydroxyphosphoribosylaminopyrimidine deaminase activity"/>
    <property type="evidence" value="ECO:0007669"/>
    <property type="project" value="UniProtKB-EC"/>
</dbReference>
<evidence type="ECO:0000259" key="15">
    <source>
        <dbReference type="PROSITE" id="PS51747"/>
    </source>
</evidence>
<evidence type="ECO:0000313" key="17">
    <source>
        <dbReference type="Proteomes" id="UP001148125"/>
    </source>
</evidence>
<dbReference type="SUPFAM" id="SSF53597">
    <property type="entry name" value="Dihydrofolate reductase-like"/>
    <property type="match status" value="1"/>
</dbReference>